<evidence type="ECO:0000313" key="2">
    <source>
        <dbReference type="Proteomes" id="UP000292052"/>
    </source>
</evidence>
<evidence type="ECO:0000313" key="1">
    <source>
        <dbReference type="EMBL" id="RZC34676.1"/>
    </source>
</evidence>
<gene>
    <name evidence="1" type="ORF">BDFB_013433</name>
</gene>
<protein>
    <submittedName>
        <fullName evidence="1">Uncharacterized protein</fullName>
    </submittedName>
</protein>
<comment type="caution">
    <text evidence="1">The sequence shown here is derived from an EMBL/GenBank/DDBJ whole genome shotgun (WGS) entry which is preliminary data.</text>
</comment>
<proteinExistence type="predicted"/>
<organism evidence="1 2">
    <name type="scientific">Asbolus verrucosus</name>
    <name type="common">Desert ironclad beetle</name>
    <dbReference type="NCBI Taxonomy" id="1661398"/>
    <lineage>
        <taxon>Eukaryota</taxon>
        <taxon>Metazoa</taxon>
        <taxon>Ecdysozoa</taxon>
        <taxon>Arthropoda</taxon>
        <taxon>Hexapoda</taxon>
        <taxon>Insecta</taxon>
        <taxon>Pterygota</taxon>
        <taxon>Neoptera</taxon>
        <taxon>Endopterygota</taxon>
        <taxon>Coleoptera</taxon>
        <taxon>Polyphaga</taxon>
        <taxon>Cucujiformia</taxon>
        <taxon>Tenebrionidae</taxon>
        <taxon>Pimeliinae</taxon>
        <taxon>Asbolus</taxon>
    </lineage>
</organism>
<dbReference type="EMBL" id="QDEB01077747">
    <property type="protein sequence ID" value="RZC34676.1"/>
    <property type="molecule type" value="Genomic_DNA"/>
</dbReference>
<dbReference type="Proteomes" id="UP000292052">
    <property type="component" value="Unassembled WGS sequence"/>
</dbReference>
<sequence>MSQARHLRW</sequence>
<reference evidence="1 2" key="1">
    <citation type="submission" date="2017-03" db="EMBL/GenBank/DDBJ databases">
        <title>Genome of the blue death feigning beetle - Asbolus verrucosus.</title>
        <authorList>
            <person name="Rider S.D."/>
        </authorList>
    </citation>
    <scope>NUCLEOTIDE SEQUENCE [LARGE SCALE GENOMIC DNA]</scope>
    <source>
        <strain evidence="1">Butters</strain>
        <tissue evidence="1">Head and leg muscle</tissue>
    </source>
</reference>
<keyword evidence="2" id="KW-1185">Reference proteome</keyword>
<name>A0A482VPM9_ASBVE</name>
<accession>A0A482VPM9</accession>